<dbReference type="GeneID" id="99987348"/>
<feature type="transmembrane region" description="Helical" evidence="7">
    <location>
        <begin position="68"/>
        <end position="89"/>
    </location>
</feature>
<keyword evidence="3" id="KW-1003">Cell membrane</keyword>
<dbReference type="OrthoDB" id="21094at2"/>
<keyword evidence="9" id="KW-1185">Reference proteome</keyword>
<organism evidence="8 9">
    <name type="scientific">Roseivirga pacifica</name>
    <dbReference type="NCBI Taxonomy" id="1267423"/>
    <lineage>
        <taxon>Bacteria</taxon>
        <taxon>Pseudomonadati</taxon>
        <taxon>Bacteroidota</taxon>
        <taxon>Cytophagia</taxon>
        <taxon>Cytophagales</taxon>
        <taxon>Roseivirgaceae</taxon>
        <taxon>Roseivirga</taxon>
    </lineage>
</organism>
<dbReference type="AlphaFoldDB" id="A0A1I0QSB3"/>
<reference evidence="9" key="1">
    <citation type="submission" date="2016-10" db="EMBL/GenBank/DDBJ databases">
        <authorList>
            <person name="Varghese N."/>
            <person name="Submissions S."/>
        </authorList>
    </citation>
    <scope>NUCLEOTIDE SEQUENCE [LARGE SCALE GENOMIC DNA]</scope>
    <source>
        <strain evidence="9">CGMCC 1.12402</strain>
    </source>
</reference>
<keyword evidence="5 7" id="KW-1133">Transmembrane helix</keyword>
<dbReference type="PANTHER" id="PTHR33508">
    <property type="entry name" value="UPF0056 MEMBRANE PROTEIN YHCE"/>
    <property type="match status" value="1"/>
</dbReference>
<evidence type="ECO:0000313" key="9">
    <source>
        <dbReference type="Proteomes" id="UP000199437"/>
    </source>
</evidence>
<keyword evidence="6 7" id="KW-0472">Membrane</keyword>
<name>A0A1I0QSB3_9BACT</name>
<dbReference type="RefSeq" id="WP_090259050.1">
    <property type="nucleotide sequence ID" value="NZ_FOIR01000002.1"/>
</dbReference>
<dbReference type="GO" id="GO:0005886">
    <property type="term" value="C:plasma membrane"/>
    <property type="evidence" value="ECO:0007669"/>
    <property type="project" value="UniProtKB-SubCell"/>
</dbReference>
<comment type="subcellular location">
    <subcellularLocation>
        <location evidence="1 7">Cell membrane</location>
        <topology evidence="1 7">Multi-pass membrane protein</topology>
    </subcellularLocation>
</comment>
<sequence length="205" mass="22390">MHDYVTSLFTTFMAFFAIMNPFANLPVFLSLTKKTSKEKRNEIASKACINAFFIVAVFMFGGNYIFNIFGLTIEALRITGGIIIFYIGFEMLLTQSSKVQSNDTDNIDIGIAISPLAIPILAGPGTIVTAINLTADQPIKHVATVALMFAGICLLTYLTFRSATYFYEKLGENLIQVISKLMGLILAVIGMAMLIGGIKEAFNIS</sequence>
<evidence type="ECO:0000256" key="5">
    <source>
        <dbReference type="ARBA" id="ARBA00022989"/>
    </source>
</evidence>
<dbReference type="Proteomes" id="UP000199437">
    <property type="component" value="Unassembled WGS sequence"/>
</dbReference>
<keyword evidence="4 7" id="KW-0812">Transmembrane</keyword>
<dbReference type="EMBL" id="FOIR01000002">
    <property type="protein sequence ID" value="SEW30493.1"/>
    <property type="molecule type" value="Genomic_DNA"/>
</dbReference>
<feature type="transmembrane region" description="Helical" evidence="7">
    <location>
        <begin position="43"/>
        <end position="62"/>
    </location>
</feature>
<evidence type="ECO:0000256" key="6">
    <source>
        <dbReference type="ARBA" id="ARBA00023136"/>
    </source>
</evidence>
<feature type="transmembrane region" description="Helical" evidence="7">
    <location>
        <begin position="139"/>
        <end position="160"/>
    </location>
</feature>
<proteinExistence type="inferred from homology"/>
<evidence type="ECO:0000256" key="7">
    <source>
        <dbReference type="RuleBase" id="RU362048"/>
    </source>
</evidence>
<feature type="transmembrane region" description="Helical" evidence="7">
    <location>
        <begin position="181"/>
        <end position="198"/>
    </location>
</feature>
<dbReference type="Pfam" id="PF01914">
    <property type="entry name" value="MarC"/>
    <property type="match status" value="1"/>
</dbReference>
<dbReference type="PANTHER" id="PTHR33508:SF1">
    <property type="entry name" value="UPF0056 MEMBRANE PROTEIN YHCE"/>
    <property type="match status" value="1"/>
</dbReference>
<comment type="similarity">
    <text evidence="2 7">Belongs to the UPF0056 (MarC) family.</text>
</comment>
<evidence type="ECO:0000256" key="1">
    <source>
        <dbReference type="ARBA" id="ARBA00004651"/>
    </source>
</evidence>
<evidence type="ECO:0000256" key="3">
    <source>
        <dbReference type="ARBA" id="ARBA00022475"/>
    </source>
</evidence>
<feature type="transmembrane region" description="Helical" evidence="7">
    <location>
        <begin position="12"/>
        <end position="31"/>
    </location>
</feature>
<gene>
    <name evidence="8" type="ORF">SAMN05216290_2656</name>
</gene>
<protein>
    <recommendedName>
        <fullName evidence="7">UPF0056 membrane protein</fullName>
    </recommendedName>
</protein>
<accession>A0A1I0QSB3</accession>
<dbReference type="InterPro" id="IPR002771">
    <property type="entry name" value="Multi_antbiot-R_MarC"/>
</dbReference>
<dbReference type="NCBIfam" id="TIGR00427">
    <property type="entry name" value="NAAT family transporter"/>
    <property type="match status" value="1"/>
</dbReference>
<evidence type="ECO:0000256" key="2">
    <source>
        <dbReference type="ARBA" id="ARBA00009784"/>
    </source>
</evidence>
<feature type="transmembrane region" description="Helical" evidence="7">
    <location>
        <begin position="109"/>
        <end position="133"/>
    </location>
</feature>
<evidence type="ECO:0000256" key="4">
    <source>
        <dbReference type="ARBA" id="ARBA00022692"/>
    </source>
</evidence>
<evidence type="ECO:0000313" key="8">
    <source>
        <dbReference type="EMBL" id="SEW30493.1"/>
    </source>
</evidence>